<feature type="region of interest" description="Disordered" evidence="1">
    <location>
        <begin position="76"/>
        <end position="112"/>
    </location>
</feature>
<comment type="caution">
    <text evidence="3">The sequence shown here is derived from an EMBL/GenBank/DDBJ whole genome shotgun (WGS) entry which is preliminary data.</text>
</comment>
<dbReference type="AlphaFoldDB" id="A0AB34KKE8"/>
<accession>A0AB34KKE8</accession>
<evidence type="ECO:0000313" key="3">
    <source>
        <dbReference type="EMBL" id="KAL1585240.1"/>
    </source>
</evidence>
<dbReference type="PANTHER" id="PTHR39605:SF1">
    <property type="entry name" value="MAJOR FACILITATOR SUPERFAMILY (MFS) PROFILE DOMAIN-CONTAINING PROTEIN"/>
    <property type="match status" value="1"/>
</dbReference>
<keyword evidence="2" id="KW-0472">Membrane</keyword>
<reference evidence="3 4" key="1">
    <citation type="journal article" date="2020" name="Microbiol. Resour. Announc.">
        <title>Draft Genome Sequence of a Cladosporium Species Isolated from the Mesophotic Ascidian Didemnum maculosum.</title>
        <authorList>
            <person name="Gioti A."/>
            <person name="Siaperas R."/>
            <person name="Nikolaivits E."/>
            <person name="Le Goff G."/>
            <person name="Ouazzani J."/>
            <person name="Kotoulas G."/>
            <person name="Topakas E."/>
        </authorList>
    </citation>
    <scope>NUCLEOTIDE SEQUENCE [LARGE SCALE GENOMIC DNA]</scope>
    <source>
        <strain evidence="3 4">TM138-S3</strain>
    </source>
</reference>
<keyword evidence="2" id="KW-0812">Transmembrane</keyword>
<organism evidence="3 4">
    <name type="scientific">Cladosporium halotolerans</name>
    <dbReference type="NCBI Taxonomy" id="1052096"/>
    <lineage>
        <taxon>Eukaryota</taxon>
        <taxon>Fungi</taxon>
        <taxon>Dikarya</taxon>
        <taxon>Ascomycota</taxon>
        <taxon>Pezizomycotina</taxon>
        <taxon>Dothideomycetes</taxon>
        <taxon>Dothideomycetidae</taxon>
        <taxon>Cladosporiales</taxon>
        <taxon>Cladosporiaceae</taxon>
        <taxon>Cladosporium</taxon>
    </lineage>
</organism>
<evidence type="ECO:0000256" key="1">
    <source>
        <dbReference type="SAM" id="MobiDB-lite"/>
    </source>
</evidence>
<feature type="compositionally biased region" description="Basic residues" evidence="1">
    <location>
        <begin position="203"/>
        <end position="214"/>
    </location>
</feature>
<dbReference type="GeneID" id="96007338"/>
<feature type="compositionally biased region" description="Low complexity" evidence="1">
    <location>
        <begin position="94"/>
        <end position="107"/>
    </location>
</feature>
<evidence type="ECO:0000256" key="2">
    <source>
        <dbReference type="SAM" id="Phobius"/>
    </source>
</evidence>
<dbReference type="PANTHER" id="PTHR39605">
    <property type="entry name" value="MAJOR FACILITATOR SUPERFAMILY (MFS) PROFILE DOMAIN-CONTAINING PROTEIN"/>
    <property type="match status" value="1"/>
</dbReference>
<feature type="transmembrane region" description="Helical" evidence="2">
    <location>
        <begin position="144"/>
        <end position="170"/>
    </location>
</feature>
<feature type="transmembrane region" description="Helical" evidence="2">
    <location>
        <begin position="118"/>
        <end position="138"/>
    </location>
</feature>
<gene>
    <name evidence="3" type="ORF">WHR41_05895</name>
</gene>
<proteinExistence type="predicted"/>
<evidence type="ECO:0000313" key="4">
    <source>
        <dbReference type="Proteomes" id="UP000803884"/>
    </source>
</evidence>
<dbReference type="RefSeq" id="XP_069228346.1">
    <property type="nucleotide sequence ID" value="XM_069374500.1"/>
</dbReference>
<feature type="region of interest" description="Disordered" evidence="1">
    <location>
        <begin position="176"/>
        <end position="214"/>
    </location>
</feature>
<feature type="compositionally biased region" description="Basic and acidic residues" evidence="1">
    <location>
        <begin position="176"/>
        <end position="186"/>
    </location>
</feature>
<dbReference type="EMBL" id="JAAQHG020000020">
    <property type="protein sequence ID" value="KAL1585240.1"/>
    <property type="molecule type" value="Genomic_DNA"/>
</dbReference>
<name>A0AB34KKE8_9PEZI</name>
<sequence length="214" mass="22416">MATSDPFTIYALSTSAWGTLQSLPLLLAPRLIVSLCSADARPITSLETYLCRTLGLTLLALAASNLIFTGVIPLGPQAPSSSSPSSRSSKDRPSSGSDESSPPRSGRGVVGAANKNDVGMATAVVAVSFQALTAFYLYTQVVGGWTFAFGAGLVGNAALFCFGVWALLFAREPARTSKRTGADKRTSGFPFGNSEAAREKKREARGKRSSLKSK</sequence>
<keyword evidence="4" id="KW-1185">Reference proteome</keyword>
<dbReference type="Proteomes" id="UP000803884">
    <property type="component" value="Unassembled WGS sequence"/>
</dbReference>
<keyword evidence="2" id="KW-1133">Transmembrane helix</keyword>
<protein>
    <recommendedName>
        <fullName evidence="5">Solute carrier family 40 protein</fullName>
    </recommendedName>
</protein>
<evidence type="ECO:0008006" key="5">
    <source>
        <dbReference type="Google" id="ProtNLM"/>
    </source>
</evidence>